<evidence type="ECO:0000313" key="2">
    <source>
        <dbReference type="EMBL" id="CAF3287377.1"/>
    </source>
</evidence>
<accession>A0A820RKV4</accession>
<sequence>MHKLTIQLLAATLTIICLCTAQEGPSDIVLLPVTPILIPRPTIKIPPVTINPNVLCLLFPLPNRCNPCKFGQPLQNVPCGQGQRLCASRNGTCKVNIYDRAYCCPNEHQGCCPPVVSSPIVFGPLDIPIHLSVCLPACKTDADCRIYQKCCGTCNRCTNATLA</sequence>
<dbReference type="AlphaFoldDB" id="A0A820RKV4"/>
<protein>
    <recommendedName>
        <fullName evidence="5">WAP domain-containing protein</fullName>
    </recommendedName>
</protein>
<feature type="signal peptide" evidence="1">
    <location>
        <begin position="1"/>
        <end position="21"/>
    </location>
</feature>
<feature type="chain" id="PRO_5036237208" description="WAP domain-containing protein" evidence="1">
    <location>
        <begin position="22"/>
        <end position="163"/>
    </location>
</feature>
<reference evidence="3" key="1">
    <citation type="submission" date="2021-02" db="EMBL/GenBank/DDBJ databases">
        <authorList>
            <person name="Nowell W R."/>
        </authorList>
    </citation>
    <scope>NUCLEOTIDE SEQUENCE</scope>
</reference>
<comment type="caution">
    <text evidence="3">The sequence shown here is derived from an EMBL/GenBank/DDBJ whole genome shotgun (WGS) entry which is preliminary data.</text>
</comment>
<evidence type="ECO:0000256" key="1">
    <source>
        <dbReference type="SAM" id="SignalP"/>
    </source>
</evidence>
<evidence type="ECO:0000313" key="3">
    <source>
        <dbReference type="EMBL" id="CAF4443090.1"/>
    </source>
</evidence>
<evidence type="ECO:0008006" key="5">
    <source>
        <dbReference type="Google" id="ProtNLM"/>
    </source>
</evidence>
<proteinExistence type="predicted"/>
<dbReference type="EMBL" id="CAJNYD010000682">
    <property type="protein sequence ID" value="CAF3287377.1"/>
    <property type="molecule type" value="Genomic_DNA"/>
</dbReference>
<dbReference type="Proteomes" id="UP000663851">
    <property type="component" value="Unassembled WGS sequence"/>
</dbReference>
<evidence type="ECO:0000313" key="4">
    <source>
        <dbReference type="Proteomes" id="UP000663851"/>
    </source>
</evidence>
<keyword evidence="1" id="KW-0732">Signal</keyword>
<dbReference type="Proteomes" id="UP000663833">
    <property type="component" value="Unassembled WGS sequence"/>
</dbReference>
<organism evidence="3 4">
    <name type="scientific">Rotaria socialis</name>
    <dbReference type="NCBI Taxonomy" id="392032"/>
    <lineage>
        <taxon>Eukaryota</taxon>
        <taxon>Metazoa</taxon>
        <taxon>Spiralia</taxon>
        <taxon>Gnathifera</taxon>
        <taxon>Rotifera</taxon>
        <taxon>Eurotatoria</taxon>
        <taxon>Bdelloidea</taxon>
        <taxon>Philodinida</taxon>
        <taxon>Philodinidae</taxon>
        <taxon>Rotaria</taxon>
    </lineage>
</organism>
<name>A0A820RKV4_9BILA</name>
<gene>
    <name evidence="3" type="ORF">HFQ381_LOCUS23292</name>
    <name evidence="2" type="ORF">LUA448_LOCUS6951</name>
</gene>
<dbReference type="EMBL" id="CAJOBO010002298">
    <property type="protein sequence ID" value="CAF4443090.1"/>
    <property type="molecule type" value="Genomic_DNA"/>
</dbReference>